<feature type="transmembrane region" description="Helical" evidence="2">
    <location>
        <begin position="28"/>
        <end position="52"/>
    </location>
</feature>
<gene>
    <name evidence="3" type="ORF">MCOR_20265</name>
</gene>
<organism evidence="3 4">
    <name type="scientific">Mytilus coruscus</name>
    <name type="common">Sea mussel</name>
    <dbReference type="NCBI Taxonomy" id="42192"/>
    <lineage>
        <taxon>Eukaryota</taxon>
        <taxon>Metazoa</taxon>
        <taxon>Spiralia</taxon>
        <taxon>Lophotrochozoa</taxon>
        <taxon>Mollusca</taxon>
        <taxon>Bivalvia</taxon>
        <taxon>Autobranchia</taxon>
        <taxon>Pteriomorphia</taxon>
        <taxon>Mytilida</taxon>
        <taxon>Mytiloidea</taxon>
        <taxon>Mytilidae</taxon>
        <taxon>Mytilinae</taxon>
        <taxon>Mytilus</taxon>
    </lineage>
</organism>
<evidence type="ECO:0000313" key="3">
    <source>
        <dbReference type="EMBL" id="CAC5384649.1"/>
    </source>
</evidence>
<accession>A0A6J8BPK0</accession>
<name>A0A6J8BPK0_MYTCO</name>
<keyword evidence="2" id="KW-0812">Transmembrane</keyword>
<protein>
    <submittedName>
        <fullName evidence="3">Uncharacterized protein</fullName>
    </submittedName>
</protein>
<keyword evidence="2" id="KW-1133">Transmembrane helix</keyword>
<feature type="region of interest" description="Disordered" evidence="1">
    <location>
        <begin position="109"/>
        <end position="157"/>
    </location>
</feature>
<reference evidence="3 4" key="1">
    <citation type="submission" date="2020-06" db="EMBL/GenBank/DDBJ databases">
        <authorList>
            <person name="Li R."/>
            <person name="Bekaert M."/>
        </authorList>
    </citation>
    <scope>NUCLEOTIDE SEQUENCE [LARGE SCALE GENOMIC DNA]</scope>
    <source>
        <strain evidence="4">wild</strain>
    </source>
</reference>
<keyword evidence="4" id="KW-1185">Reference proteome</keyword>
<keyword evidence="2" id="KW-0472">Membrane</keyword>
<evidence type="ECO:0000256" key="1">
    <source>
        <dbReference type="SAM" id="MobiDB-lite"/>
    </source>
</evidence>
<sequence>MAKAISSEESFTKVHEEKETEGLSKTELQILFCGAFAGIIVLLGFFGILICVKKRIRIRMSKSKRDKPTEVEVHTSDEHGTQEDFVLNESLYETIDDSHLDSILVPQTCNPNLDKDDESQSSGSSANCDDDRSSYLEPISSPITKKSSFQRKEQSQKTFHSARKSTCIENVYETIDDSHLDSMLVTQTCSHTLEKDDESSSSGSSINCNDDRSIYLQPLGSLIEKDSSCHTEEHSRNIFPSANKSTCIEDQTSCNPYPAIEEDDSSSEFSEDAVYDRSSYLHPYNTLVNKTSSCHIYEI</sequence>
<dbReference type="EMBL" id="CACVKT020003599">
    <property type="protein sequence ID" value="CAC5384649.1"/>
    <property type="molecule type" value="Genomic_DNA"/>
</dbReference>
<evidence type="ECO:0000313" key="4">
    <source>
        <dbReference type="Proteomes" id="UP000507470"/>
    </source>
</evidence>
<dbReference type="Proteomes" id="UP000507470">
    <property type="component" value="Unassembled WGS sequence"/>
</dbReference>
<proteinExistence type="predicted"/>
<dbReference type="AlphaFoldDB" id="A0A6J8BPK0"/>
<evidence type="ECO:0000256" key="2">
    <source>
        <dbReference type="SAM" id="Phobius"/>
    </source>
</evidence>